<dbReference type="Pfam" id="PF12728">
    <property type="entry name" value="HTH_17"/>
    <property type="match status" value="1"/>
</dbReference>
<dbReference type="InterPro" id="IPR041657">
    <property type="entry name" value="HTH_17"/>
</dbReference>
<gene>
    <name evidence="2" type="ORF">SAMN02910344_00892</name>
</gene>
<feature type="domain" description="Helix-turn-helix" evidence="1">
    <location>
        <begin position="34"/>
        <end position="83"/>
    </location>
</feature>
<proteinExistence type="predicted"/>
<reference evidence="2 3" key="1">
    <citation type="submission" date="2016-10" db="EMBL/GenBank/DDBJ databases">
        <authorList>
            <person name="Varghese N."/>
            <person name="Submissions S."/>
        </authorList>
    </citation>
    <scope>NUCLEOTIDE SEQUENCE [LARGE SCALE GENOMIC DNA]</scope>
    <source>
        <strain evidence="2 3">DSM 1361</strain>
    </source>
</reference>
<dbReference type="RefSeq" id="WP_031579219.1">
    <property type="nucleotide sequence ID" value="NZ_FOXF01000011.1"/>
</dbReference>
<organism evidence="2 3">
    <name type="scientific">Ruminobacter amylophilus</name>
    <dbReference type="NCBI Taxonomy" id="867"/>
    <lineage>
        <taxon>Bacteria</taxon>
        <taxon>Pseudomonadati</taxon>
        <taxon>Pseudomonadota</taxon>
        <taxon>Gammaproteobacteria</taxon>
        <taxon>Aeromonadales</taxon>
        <taxon>Succinivibrionaceae</taxon>
        <taxon>Ruminobacter</taxon>
    </lineage>
</organism>
<evidence type="ECO:0000313" key="3">
    <source>
        <dbReference type="Proteomes" id="UP000243745"/>
    </source>
</evidence>
<evidence type="ECO:0000259" key="1">
    <source>
        <dbReference type="Pfam" id="PF12728"/>
    </source>
</evidence>
<dbReference type="AlphaFoldDB" id="A0A662ZHV3"/>
<keyword evidence="3" id="KW-1185">Reference proteome</keyword>
<evidence type="ECO:0000313" key="2">
    <source>
        <dbReference type="EMBL" id="SFP26006.1"/>
    </source>
</evidence>
<name>A0A662ZHV3_9GAMM</name>
<protein>
    <submittedName>
        <fullName evidence="2">Transcriptional regulator, AlpA family</fullName>
    </submittedName>
</protein>
<sequence length="88" mass="10195">MENINTGIGNIVTVNGKRYRVIFEEIKDEHLKRLLSIKEVCSIYGIPRTKIYNMIRTHAFPEGAVVKMEGRATKFNAEIVNDFFVNEY</sequence>
<accession>A0A662ZHV3</accession>
<dbReference type="Proteomes" id="UP000243745">
    <property type="component" value="Unassembled WGS sequence"/>
</dbReference>
<dbReference type="EMBL" id="FOXF01000011">
    <property type="protein sequence ID" value="SFP26006.1"/>
    <property type="molecule type" value="Genomic_DNA"/>
</dbReference>